<organism evidence="2 3">
    <name type="scientific">Shinella zoogloeoides</name>
    <name type="common">Crabtreella saccharophila</name>
    <dbReference type="NCBI Taxonomy" id="352475"/>
    <lineage>
        <taxon>Bacteria</taxon>
        <taxon>Pseudomonadati</taxon>
        <taxon>Pseudomonadota</taxon>
        <taxon>Alphaproteobacteria</taxon>
        <taxon>Hyphomicrobiales</taxon>
        <taxon>Rhizobiaceae</taxon>
        <taxon>Shinella</taxon>
    </lineage>
</organism>
<proteinExistence type="predicted"/>
<protein>
    <recommendedName>
        <fullName evidence="1">Phage tail collar domain-containing protein</fullName>
    </recommendedName>
</protein>
<reference evidence="2 3" key="1">
    <citation type="submission" date="2019-12" db="EMBL/GenBank/DDBJ databases">
        <title>Shinella granuli gen. nov., sp. nov., and proposal of the reclassification of Zoogloea ramigera ATCC 19623 as Shinella zoogloeoides sp. nov.</title>
        <authorList>
            <person name="Gao J."/>
        </authorList>
    </citation>
    <scope>NUCLEOTIDE SEQUENCE [LARGE SCALE GENOMIC DNA]</scope>
    <source>
        <strain evidence="2 3">DSM 287</strain>
    </source>
</reference>
<dbReference type="SUPFAM" id="SSF88874">
    <property type="entry name" value="Receptor-binding domain of short tail fibre protein gp12"/>
    <property type="match status" value="1"/>
</dbReference>
<sequence length="355" mass="36934">MAEIQKRGVSVGTLEIFPINEVPLTNLVCDGSVFNEELYPQLYDYLGTNVLPNYTDRVLRMAGPLAGAAGTTQEDAMQRITGSFDVRATDTAGASFVVAGAGAFTRGPSTLPNHGGSSTGTARPVDKISFDSGLSPGARVNNNESRVKAGIVVITIRAFSNIVIDGMADLSALLTAIADKLTAEAGLDNTKLMTSLRTWQQGAARDARVLHVRDQKAAGAAGGSSVTGVQVRTLNTVVVNGIAGASLAANQITLPPGVYDINATSQFFRSGFGQLSIREAGGSYLLDGPQLYSIASGDYAAVNATVKGRIQLATTTVIELALYTHSSYATGGLGASNGVNTRPSIFSDVIIERVD</sequence>
<dbReference type="AlphaFoldDB" id="A0A6N8TE07"/>
<dbReference type="Proteomes" id="UP000440304">
    <property type="component" value="Unassembled WGS sequence"/>
</dbReference>
<evidence type="ECO:0000313" key="2">
    <source>
        <dbReference type="EMBL" id="MXN99447.1"/>
    </source>
</evidence>
<dbReference type="EMBL" id="WUML01000002">
    <property type="protein sequence ID" value="MXN99447.1"/>
    <property type="molecule type" value="Genomic_DNA"/>
</dbReference>
<dbReference type="Pfam" id="PF07484">
    <property type="entry name" value="Collar"/>
    <property type="match status" value="1"/>
</dbReference>
<dbReference type="Gene3D" id="3.90.1340.10">
    <property type="entry name" value="Phage tail collar domain"/>
    <property type="match status" value="1"/>
</dbReference>
<evidence type="ECO:0000259" key="1">
    <source>
        <dbReference type="Pfam" id="PF07484"/>
    </source>
</evidence>
<feature type="domain" description="Phage tail collar" evidence="1">
    <location>
        <begin position="12"/>
        <end position="57"/>
    </location>
</feature>
<accession>A0A6N8TE07</accession>
<evidence type="ECO:0000313" key="3">
    <source>
        <dbReference type="Proteomes" id="UP000440304"/>
    </source>
</evidence>
<dbReference type="OrthoDB" id="5461292at2"/>
<name>A0A6N8TE07_SHIZO</name>
<gene>
    <name evidence="2" type="ORF">GR156_03990</name>
</gene>
<dbReference type="InterPro" id="IPR037053">
    <property type="entry name" value="Phage_tail_collar_dom_sf"/>
</dbReference>
<comment type="caution">
    <text evidence="2">The sequence shown here is derived from an EMBL/GenBank/DDBJ whole genome shotgun (WGS) entry which is preliminary data.</text>
</comment>
<dbReference type="InterPro" id="IPR011083">
    <property type="entry name" value="Phage_tail_collar_dom"/>
</dbReference>